<evidence type="ECO:0000313" key="3">
    <source>
        <dbReference type="Proteomes" id="UP000887013"/>
    </source>
</evidence>
<proteinExistence type="predicted"/>
<keyword evidence="3" id="KW-1185">Reference proteome</keyword>
<feature type="region of interest" description="Disordered" evidence="1">
    <location>
        <begin position="70"/>
        <end position="89"/>
    </location>
</feature>
<reference evidence="2" key="1">
    <citation type="submission" date="2020-08" db="EMBL/GenBank/DDBJ databases">
        <title>Multicomponent nature underlies the extraordinary mechanical properties of spider dragline silk.</title>
        <authorList>
            <person name="Kono N."/>
            <person name="Nakamura H."/>
            <person name="Mori M."/>
            <person name="Yoshida Y."/>
            <person name="Ohtoshi R."/>
            <person name="Malay A.D."/>
            <person name="Moran D.A.P."/>
            <person name="Tomita M."/>
            <person name="Numata K."/>
            <person name="Arakawa K."/>
        </authorList>
    </citation>
    <scope>NUCLEOTIDE SEQUENCE</scope>
</reference>
<dbReference type="Proteomes" id="UP000887013">
    <property type="component" value="Unassembled WGS sequence"/>
</dbReference>
<protein>
    <submittedName>
        <fullName evidence="2">Uncharacterized protein</fullName>
    </submittedName>
</protein>
<organism evidence="2 3">
    <name type="scientific">Nephila pilipes</name>
    <name type="common">Giant wood spider</name>
    <name type="synonym">Nephila maculata</name>
    <dbReference type="NCBI Taxonomy" id="299642"/>
    <lineage>
        <taxon>Eukaryota</taxon>
        <taxon>Metazoa</taxon>
        <taxon>Ecdysozoa</taxon>
        <taxon>Arthropoda</taxon>
        <taxon>Chelicerata</taxon>
        <taxon>Arachnida</taxon>
        <taxon>Araneae</taxon>
        <taxon>Araneomorphae</taxon>
        <taxon>Entelegynae</taxon>
        <taxon>Araneoidea</taxon>
        <taxon>Nephilidae</taxon>
        <taxon>Nephila</taxon>
    </lineage>
</organism>
<dbReference type="AlphaFoldDB" id="A0A8X6U780"/>
<gene>
    <name evidence="2" type="ORF">NPIL_410561</name>
</gene>
<sequence>MLLVTSGNTCATCIEITEYSETDEKRNASVKKEIGRKCTIQDFIAFLKMRLSKIIFGSVDIPDSFIPPIQGLSDRRGRERSSENSVGWENEHDLDVREGTMVLYFPSDKLVVKCSITFLLSTGS</sequence>
<comment type="caution">
    <text evidence="2">The sequence shown here is derived from an EMBL/GenBank/DDBJ whole genome shotgun (WGS) entry which is preliminary data.</text>
</comment>
<dbReference type="EMBL" id="BMAW01118769">
    <property type="protein sequence ID" value="GFT81460.1"/>
    <property type="molecule type" value="Genomic_DNA"/>
</dbReference>
<feature type="compositionally biased region" description="Basic and acidic residues" evidence="1">
    <location>
        <begin position="73"/>
        <end position="82"/>
    </location>
</feature>
<evidence type="ECO:0000256" key="1">
    <source>
        <dbReference type="SAM" id="MobiDB-lite"/>
    </source>
</evidence>
<accession>A0A8X6U780</accession>
<evidence type="ECO:0000313" key="2">
    <source>
        <dbReference type="EMBL" id="GFT81460.1"/>
    </source>
</evidence>
<name>A0A8X6U780_NEPPI</name>